<dbReference type="InterPro" id="IPR013766">
    <property type="entry name" value="Thioredoxin_domain"/>
</dbReference>
<dbReference type="InterPro" id="IPR036249">
    <property type="entry name" value="Thioredoxin-like_sf"/>
</dbReference>
<dbReference type="InterPro" id="IPR017937">
    <property type="entry name" value="Thioredoxin_CS"/>
</dbReference>
<organism evidence="7">
    <name type="scientific">uncultured Acidimicrobiales bacterium</name>
    <dbReference type="NCBI Taxonomy" id="310071"/>
    <lineage>
        <taxon>Bacteria</taxon>
        <taxon>Bacillati</taxon>
        <taxon>Actinomycetota</taxon>
        <taxon>Acidimicrobiia</taxon>
        <taxon>Acidimicrobiales</taxon>
        <taxon>environmental samples</taxon>
    </lineage>
</organism>
<accession>A0A6J4J2Q1</accession>
<keyword evidence="2" id="KW-0813">Transport</keyword>
<dbReference type="PROSITE" id="PS00194">
    <property type="entry name" value="THIOREDOXIN_1"/>
    <property type="match status" value="1"/>
</dbReference>
<proteinExistence type="inferred from homology"/>
<evidence type="ECO:0000256" key="5">
    <source>
        <dbReference type="ARBA" id="ARBA00023284"/>
    </source>
</evidence>
<evidence type="ECO:0000256" key="3">
    <source>
        <dbReference type="ARBA" id="ARBA00022982"/>
    </source>
</evidence>
<evidence type="ECO:0000256" key="1">
    <source>
        <dbReference type="ARBA" id="ARBA00008987"/>
    </source>
</evidence>
<evidence type="ECO:0000256" key="4">
    <source>
        <dbReference type="ARBA" id="ARBA00023157"/>
    </source>
</evidence>
<dbReference type="AlphaFoldDB" id="A0A6J4J2Q1"/>
<dbReference type="SUPFAM" id="SSF52833">
    <property type="entry name" value="Thioredoxin-like"/>
    <property type="match status" value="1"/>
</dbReference>
<dbReference type="PANTHER" id="PTHR45663:SF11">
    <property type="entry name" value="GEO12009P1"/>
    <property type="match status" value="1"/>
</dbReference>
<feature type="domain" description="Thioredoxin" evidence="6">
    <location>
        <begin position="1"/>
        <end position="107"/>
    </location>
</feature>
<protein>
    <submittedName>
        <fullName evidence="7">FIG000875: Thioredoxin domain-containing protein EC-YbbN</fullName>
    </submittedName>
</protein>
<gene>
    <name evidence="7" type="ORF">AVDCRST_MAG50-3234</name>
</gene>
<dbReference type="GO" id="GO:0005829">
    <property type="term" value="C:cytosol"/>
    <property type="evidence" value="ECO:0007669"/>
    <property type="project" value="TreeGrafter"/>
</dbReference>
<keyword evidence="5" id="KW-0676">Redox-active center</keyword>
<keyword evidence="4" id="KW-1015">Disulfide bond</keyword>
<dbReference type="Pfam" id="PF00085">
    <property type="entry name" value="Thioredoxin"/>
    <property type="match status" value="1"/>
</dbReference>
<dbReference type="GO" id="GO:0006950">
    <property type="term" value="P:response to stress"/>
    <property type="evidence" value="ECO:0007669"/>
    <property type="project" value="UniProtKB-ARBA"/>
</dbReference>
<dbReference type="GO" id="GO:0015035">
    <property type="term" value="F:protein-disulfide reductase activity"/>
    <property type="evidence" value="ECO:0007669"/>
    <property type="project" value="TreeGrafter"/>
</dbReference>
<dbReference type="PANTHER" id="PTHR45663">
    <property type="entry name" value="GEO12009P1"/>
    <property type="match status" value="1"/>
</dbReference>
<comment type="similarity">
    <text evidence="1">Belongs to the thioredoxin family.</text>
</comment>
<sequence length="235" mass="25428">MADVTDDTFEAAVVERSRTVPVVVDLWAPWCGPCRTLGPIIEKVIAETDGAVELAKVNIDENPRVGATFRVQSIPAVFALRDAQIVDSFIGALPEPAVRQFVSRLAPPRSEADELVAEGTEVALRQALELQPDHAGAVLGLAELLVDRGETAEALSLLARIPDGAEARRIAALARMGGADPVTSDDGVESRLDALLDRVREDTDARQEFLDVLEVLGAEDPRTPRYRRALTSRLF</sequence>
<name>A0A6J4J2Q1_9ACTN</name>
<dbReference type="PROSITE" id="PS51352">
    <property type="entry name" value="THIOREDOXIN_2"/>
    <property type="match status" value="1"/>
</dbReference>
<evidence type="ECO:0000259" key="6">
    <source>
        <dbReference type="PROSITE" id="PS51352"/>
    </source>
</evidence>
<dbReference type="EMBL" id="CADCTF010000152">
    <property type="protein sequence ID" value="CAA9267473.1"/>
    <property type="molecule type" value="Genomic_DNA"/>
</dbReference>
<dbReference type="Gene3D" id="1.25.40.10">
    <property type="entry name" value="Tetratricopeptide repeat domain"/>
    <property type="match status" value="2"/>
</dbReference>
<evidence type="ECO:0000313" key="7">
    <source>
        <dbReference type="EMBL" id="CAA9267473.1"/>
    </source>
</evidence>
<dbReference type="Pfam" id="PF14559">
    <property type="entry name" value="TPR_19"/>
    <property type="match status" value="1"/>
</dbReference>
<dbReference type="CDD" id="cd02947">
    <property type="entry name" value="TRX_family"/>
    <property type="match status" value="1"/>
</dbReference>
<dbReference type="Gene3D" id="3.40.30.10">
    <property type="entry name" value="Glutaredoxin"/>
    <property type="match status" value="1"/>
</dbReference>
<dbReference type="GO" id="GO:0045454">
    <property type="term" value="P:cell redox homeostasis"/>
    <property type="evidence" value="ECO:0007669"/>
    <property type="project" value="TreeGrafter"/>
</dbReference>
<keyword evidence="3" id="KW-0249">Electron transport</keyword>
<dbReference type="Pfam" id="PF14561">
    <property type="entry name" value="TPR_20"/>
    <property type="match status" value="1"/>
</dbReference>
<reference evidence="7" key="1">
    <citation type="submission" date="2020-02" db="EMBL/GenBank/DDBJ databases">
        <authorList>
            <person name="Meier V. D."/>
        </authorList>
    </citation>
    <scope>NUCLEOTIDE SEQUENCE</scope>
    <source>
        <strain evidence="7">AVDCRST_MAG50</strain>
    </source>
</reference>
<evidence type="ECO:0000256" key="2">
    <source>
        <dbReference type="ARBA" id="ARBA00022448"/>
    </source>
</evidence>
<dbReference type="InterPro" id="IPR011990">
    <property type="entry name" value="TPR-like_helical_dom_sf"/>
</dbReference>